<dbReference type="EMBL" id="JAGEUA010000001">
    <property type="protein sequence ID" value="KAL1020995.1"/>
    <property type="molecule type" value="Genomic_DNA"/>
</dbReference>
<gene>
    <name evidence="1" type="ORF">UPYG_G00007390</name>
</gene>
<keyword evidence="2" id="KW-1185">Reference proteome</keyword>
<evidence type="ECO:0000313" key="2">
    <source>
        <dbReference type="Proteomes" id="UP001557470"/>
    </source>
</evidence>
<protein>
    <submittedName>
        <fullName evidence="1">Uncharacterized protein</fullName>
    </submittedName>
</protein>
<evidence type="ECO:0000313" key="1">
    <source>
        <dbReference type="EMBL" id="KAL1020995.1"/>
    </source>
</evidence>
<reference evidence="1 2" key="1">
    <citation type="submission" date="2024-06" db="EMBL/GenBank/DDBJ databases">
        <authorList>
            <person name="Pan Q."/>
            <person name="Wen M."/>
            <person name="Jouanno E."/>
            <person name="Zahm M."/>
            <person name="Klopp C."/>
            <person name="Cabau C."/>
            <person name="Louis A."/>
            <person name="Berthelot C."/>
            <person name="Parey E."/>
            <person name="Roest Crollius H."/>
            <person name="Montfort J."/>
            <person name="Robinson-Rechavi M."/>
            <person name="Bouchez O."/>
            <person name="Lampietro C."/>
            <person name="Lopez Roques C."/>
            <person name="Donnadieu C."/>
            <person name="Postlethwait J."/>
            <person name="Bobe J."/>
            <person name="Verreycken H."/>
            <person name="Guiguen Y."/>
        </authorList>
    </citation>
    <scope>NUCLEOTIDE SEQUENCE [LARGE SCALE GENOMIC DNA]</scope>
    <source>
        <strain evidence="1">Up_M1</strain>
        <tissue evidence="1">Testis</tissue>
    </source>
</reference>
<name>A0ABD0XI12_UMBPY</name>
<sequence>MYRVQHPPISVQPGSKLLIFYISCVVKAQHTITKSFRRSTHIPWIYLSTICRTFRSACAALKSLAHIFITFPNPVF</sequence>
<accession>A0ABD0XI12</accession>
<organism evidence="1 2">
    <name type="scientific">Umbra pygmaea</name>
    <name type="common">Eastern mudminnow</name>
    <dbReference type="NCBI Taxonomy" id="75934"/>
    <lineage>
        <taxon>Eukaryota</taxon>
        <taxon>Metazoa</taxon>
        <taxon>Chordata</taxon>
        <taxon>Craniata</taxon>
        <taxon>Vertebrata</taxon>
        <taxon>Euteleostomi</taxon>
        <taxon>Actinopterygii</taxon>
        <taxon>Neopterygii</taxon>
        <taxon>Teleostei</taxon>
        <taxon>Protacanthopterygii</taxon>
        <taxon>Esociformes</taxon>
        <taxon>Umbridae</taxon>
        <taxon>Umbra</taxon>
    </lineage>
</organism>
<comment type="caution">
    <text evidence="1">The sequence shown here is derived from an EMBL/GenBank/DDBJ whole genome shotgun (WGS) entry which is preliminary data.</text>
</comment>
<dbReference type="Proteomes" id="UP001557470">
    <property type="component" value="Unassembled WGS sequence"/>
</dbReference>
<dbReference type="AlphaFoldDB" id="A0ABD0XI12"/>
<proteinExistence type="predicted"/>